<dbReference type="RefSeq" id="WP_185675977.1">
    <property type="nucleotide sequence ID" value="NZ_JACHVB010000035.1"/>
</dbReference>
<feature type="coiled-coil region" evidence="1">
    <location>
        <begin position="51"/>
        <end position="102"/>
    </location>
</feature>
<organism evidence="2 3">
    <name type="scientific">Ruficoccus amylovorans</name>
    <dbReference type="NCBI Taxonomy" id="1804625"/>
    <lineage>
        <taxon>Bacteria</taxon>
        <taxon>Pseudomonadati</taxon>
        <taxon>Verrucomicrobiota</taxon>
        <taxon>Opitutia</taxon>
        <taxon>Puniceicoccales</taxon>
        <taxon>Cerasicoccaceae</taxon>
        <taxon>Ruficoccus</taxon>
    </lineage>
</organism>
<dbReference type="Proteomes" id="UP000546464">
    <property type="component" value="Unassembled WGS sequence"/>
</dbReference>
<protein>
    <recommendedName>
        <fullName evidence="4">Magnesium transporter MgtE intracellular domain-containing protein</fullName>
    </recommendedName>
</protein>
<evidence type="ECO:0000313" key="3">
    <source>
        <dbReference type="Proteomes" id="UP000546464"/>
    </source>
</evidence>
<name>A0A842HIH0_9BACT</name>
<reference evidence="2 3" key="1">
    <citation type="submission" date="2020-07" db="EMBL/GenBank/DDBJ databases">
        <authorList>
            <person name="Feng X."/>
        </authorList>
    </citation>
    <scope>NUCLEOTIDE SEQUENCE [LARGE SCALE GENOMIC DNA]</scope>
    <source>
        <strain evidence="2 3">JCM31066</strain>
    </source>
</reference>
<gene>
    <name evidence="2" type="ORF">H5P28_12155</name>
</gene>
<evidence type="ECO:0000313" key="2">
    <source>
        <dbReference type="EMBL" id="MBC2595011.1"/>
    </source>
</evidence>
<dbReference type="EMBL" id="JACHVB010000035">
    <property type="protein sequence ID" value="MBC2595011.1"/>
    <property type="molecule type" value="Genomic_DNA"/>
</dbReference>
<evidence type="ECO:0008006" key="4">
    <source>
        <dbReference type="Google" id="ProtNLM"/>
    </source>
</evidence>
<accession>A0A842HIH0</accession>
<keyword evidence="1" id="KW-0175">Coiled coil</keyword>
<evidence type="ECO:0000256" key="1">
    <source>
        <dbReference type="SAM" id="Coils"/>
    </source>
</evidence>
<proteinExistence type="predicted"/>
<sequence>MSIAGSAGLLWLRREAWMPPVPVPGTTDPTALPKEPLPGMSMAFTEWDFHVSEVEALRKKMEEERAALETERTRLAQEAARIRAEKEDLERIRQDISQLQDDIGKHLVVIEAGEKDNLKKLAQVYAGMKASEAEQIISRLEIPVAVKIIALMPEDVSSRILGVMVTGGEASTQRAAEISDEIRRLKP</sequence>
<dbReference type="AlphaFoldDB" id="A0A842HIH0"/>
<keyword evidence="3" id="KW-1185">Reference proteome</keyword>
<comment type="caution">
    <text evidence="2">The sequence shown here is derived from an EMBL/GenBank/DDBJ whole genome shotgun (WGS) entry which is preliminary data.</text>
</comment>